<dbReference type="RefSeq" id="WP_162645819.1">
    <property type="nucleotide sequence ID" value="NZ_CP048288.1"/>
</dbReference>
<dbReference type="Pfam" id="PF21522">
    <property type="entry name" value="MreB-like_C"/>
    <property type="match status" value="1"/>
</dbReference>
<reference evidence="4 5" key="1">
    <citation type="submission" date="2020-02" db="EMBL/GenBank/DDBJ databases">
        <title>Paenibacillus sp. nov., isolated from rhizosphere soil of tomato.</title>
        <authorList>
            <person name="Weon H.-Y."/>
            <person name="Lee S.A."/>
        </authorList>
    </citation>
    <scope>NUCLEOTIDE SEQUENCE [LARGE SCALE GENOMIC DNA]</scope>
    <source>
        <strain evidence="4 5">14171R-81</strain>
        <plasmid evidence="4 5">unnamed2</plasmid>
    </source>
</reference>
<evidence type="ECO:0000256" key="1">
    <source>
        <dbReference type="SAM" id="MobiDB-lite"/>
    </source>
</evidence>
<feature type="domain" description="Actin-like protein N-terminal" evidence="2">
    <location>
        <begin position="27"/>
        <end position="186"/>
    </location>
</feature>
<dbReference type="AlphaFoldDB" id="A0A6C0PB71"/>
<dbReference type="Gene3D" id="3.30.420.40">
    <property type="match status" value="2"/>
</dbReference>
<dbReference type="SUPFAM" id="SSF53067">
    <property type="entry name" value="Actin-like ATPase domain"/>
    <property type="match status" value="2"/>
</dbReference>
<dbReference type="Proteomes" id="UP000479114">
    <property type="component" value="Plasmid unnamed2"/>
</dbReference>
<accession>A0A6C0PB71</accession>
<evidence type="ECO:0000313" key="4">
    <source>
        <dbReference type="EMBL" id="QHW35686.1"/>
    </source>
</evidence>
<name>A0A6C0PB71_9BACL</name>
<proteinExistence type="predicted"/>
<sequence length="403" mass="44592">MPAASSSKAAPKSGIPLAKTKRPILIALDMGFGWGKLLSSAGIQYVFPSIVVSGQPSTKLFNFDEINRQKLVVTIDGKTHMVGDQARTKTGGRTSNRTEARDRATDTDSQVLFRTAIALGVPDEEGEYDVILETGVPNEDYGKIYADKLVEYLKQSFEITFNLGHGKTVIKKINVIDVDIIRQPEGTVLDHTYRFNPNYREEKTLLLPAGKAPKYHGVIDIGQGTTDAALFEDGFIREEEGTSISTEATNLVYDKLRTKLAIKFAAEGYEYKATDTDLDVMIRTKSLWYAGETHDVTPEITESVEEVAELIVDEVTRAWGSEIQRLQGILITGGGADIFFDSLVLAFKSKNVGGLFKAEMAQYSNVIGFYEMAVLNLVQKGMPQDEIFEEYVVPFLQMLEEAV</sequence>
<dbReference type="KEGG" id="prz:GZH47_32835"/>
<protein>
    <submittedName>
        <fullName evidence="4">ParM/StbA family protein</fullName>
    </submittedName>
</protein>
<evidence type="ECO:0000259" key="3">
    <source>
        <dbReference type="Pfam" id="PF21522"/>
    </source>
</evidence>
<gene>
    <name evidence="4" type="ORF">GZH47_32835</name>
</gene>
<keyword evidence="4" id="KW-0614">Plasmid</keyword>
<dbReference type="InterPro" id="IPR040607">
    <property type="entry name" value="ALP_N"/>
</dbReference>
<organism evidence="4 5">
    <name type="scientific">Paenibacillus rhizovicinus</name>
    <dbReference type="NCBI Taxonomy" id="2704463"/>
    <lineage>
        <taxon>Bacteria</taxon>
        <taxon>Bacillati</taxon>
        <taxon>Bacillota</taxon>
        <taxon>Bacilli</taxon>
        <taxon>Bacillales</taxon>
        <taxon>Paenibacillaceae</taxon>
        <taxon>Paenibacillus</taxon>
    </lineage>
</organism>
<dbReference type="CDD" id="cd24025">
    <property type="entry name" value="ASKHA_NBD_ParM_pCBH-like"/>
    <property type="match status" value="1"/>
</dbReference>
<evidence type="ECO:0000259" key="2">
    <source>
        <dbReference type="Pfam" id="PF17989"/>
    </source>
</evidence>
<keyword evidence="5" id="KW-1185">Reference proteome</keyword>
<dbReference type="InterPro" id="IPR043129">
    <property type="entry name" value="ATPase_NBD"/>
</dbReference>
<evidence type="ECO:0000313" key="5">
    <source>
        <dbReference type="Proteomes" id="UP000479114"/>
    </source>
</evidence>
<dbReference type="Pfam" id="PF17989">
    <property type="entry name" value="ALP_N"/>
    <property type="match status" value="1"/>
</dbReference>
<dbReference type="InterPro" id="IPR049067">
    <property type="entry name" value="MreB-like_C"/>
</dbReference>
<geneLocation type="plasmid" evidence="4 5">
    <name>unnamed2</name>
</geneLocation>
<feature type="domain" description="Actin homologue MreB-like C-terminal" evidence="3">
    <location>
        <begin position="218"/>
        <end position="343"/>
    </location>
</feature>
<feature type="compositionally biased region" description="Basic and acidic residues" evidence="1">
    <location>
        <begin position="96"/>
        <end position="105"/>
    </location>
</feature>
<dbReference type="EMBL" id="CP048288">
    <property type="protein sequence ID" value="QHW35686.1"/>
    <property type="molecule type" value="Genomic_DNA"/>
</dbReference>
<feature type="region of interest" description="Disordered" evidence="1">
    <location>
        <begin position="85"/>
        <end position="105"/>
    </location>
</feature>